<comment type="caution">
    <text evidence="7">The sequence shown here is derived from an EMBL/GenBank/DDBJ whole genome shotgun (WGS) entry which is preliminary data.</text>
</comment>
<feature type="domain" description="Helicase ATP-binding" evidence="6">
    <location>
        <begin position="1"/>
        <end position="106"/>
    </location>
</feature>
<keyword evidence="4" id="KW-0238">DNA-binding</keyword>
<keyword evidence="3" id="KW-0067">ATP-binding</keyword>
<dbReference type="Proteomes" id="UP000214596">
    <property type="component" value="Unassembled WGS sequence"/>
</dbReference>
<evidence type="ECO:0000256" key="5">
    <source>
        <dbReference type="ARBA" id="ARBA00023204"/>
    </source>
</evidence>
<feature type="non-terminal residue" evidence="7">
    <location>
        <position position="121"/>
    </location>
</feature>
<keyword evidence="3" id="KW-0347">Helicase</keyword>
<dbReference type="GO" id="GO:0003678">
    <property type="term" value="F:DNA helicase activity"/>
    <property type="evidence" value="ECO:0007669"/>
    <property type="project" value="TreeGrafter"/>
</dbReference>
<dbReference type="Pfam" id="PF00270">
    <property type="entry name" value="DEAD"/>
    <property type="match status" value="1"/>
</dbReference>
<evidence type="ECO:0000313" key="8">
    <source>
        <dbReference type="Proteomes" id="UP000214596"/>
    </source>
</evidence>
<reference evidence="7 8" key="1">
    <citation type="journal article" date="2017" name="Appl. Environ. Microbiol.">
        <title>Parallel evolution of two clades of a major Atlantic endemic Vibrio parahaemolyticus pathogen lineage by independent acquisition of related pathogenicity islands.</title>
        <authorList>
            <person name="Xu F."/>
            <person name="Gonzalez-Escalona N."/>
            <person name="Drees K.P."/>
            <person name="Sebra R.P."/>
            <person name="Cooper V.S."/>
            <person name="Jones S.H."/>
            <person name="Whistler C.A."/>
        </authorList>
    </citation>
    <scope>NUCLEOTIDE SEQUENCE [LARGE SCALE GENOMIC DNA]</scope>
    <source>
        <strain evidence="7 8">MAVP-3</strain>
    </source>
</reference>
<gene>
    <name evidence="7" type="ORF">CA163_23440</name>
</gene>
<dbReference type="GO" id="GO:0006281">
    <property type="term" value="P:DNA repair"/>
    <property type="evidence" value="ECO:0007669"/>
    <property type="project" value="UniProtKB-KW"/>
</dbReference>
<name>A0A227J668_VIBPH</name>
<dbReference type="InterPro" id="IPR047112">
    <property type="entry name" value="RecG/Mfd"/>
</dbReference>
<evidence type="ECO:0000256" key="4">
    <source>
        <dbReference type="ARBA" id="ARBA00023125"/>
    </source>
</evidence>
<evidence type="ECO:0000256" key="2">
    <source>
        <dbReference type="ARBA" id="ARBA00022801"/>
    </source>
</evidence>
<evidence type="ECO:0000313" key="7">
    <source>
        <dbReference type="EMBL" id="OXE30422.1"/>
    </source>
</evidence>
<sequence length="121" mass="13594">DRFANLPIRVEVLSRFKSAKEQKVILQDVADGKVDIVVGTHKLLSSDIKFKDLGLLIVDEEHRFGVRQKEKVKAMRADVDILTLTATPIPRTLNMAMSGMRDLSIIATPPARRLAIKTFVR</sequence>
<proteinExistence type="predicted"/>
<dbReference type="Gene3D" id="3.40.50.300">
    <property type="entry name" value="P-loop containing nucleotide triphosphate hydrolases"/>
    <property type="match status" value="2"/>
</dbReference>
<evidence type="ECO:0000256" key="1">
    <source>
        <dbReference type="ARBA" id="ARBA00022763"/>
    </source>
</evidence>
<keyword evidence="5" id="KW-0234">DNA repair</keyword>
<dbReference type="GO" id="GO:0003677">
    <property type="term" value="F:DNA binding"/>
    <property type="evidence" value="ECO:0007669"/>
    <property type="project" value="UniProtKB-KW"/>
</dbReference>
<dbReference type="GO" id="GO:0016787">
    <property type="term" value="F:hydrolase activity"/>
    <property type="evidence" value="ECO:0007669"/>
    <property type="project" value="UniProtKB-KW"/>
</dbReference>
<keyword evidence="1" id="KW-0227">DNA damage</keyword>
<keyword evidence="3" id="KW-0547">Nucleotide-binding</keyword>
<dbReference type="PANTHER" id="PTHR47964:SF1">
    <property type="entry name" value="ATP-DEPENDENT DNA HELICASE HOMOLOG RECG, CHLOROPLASTIC"/>
    <property type="match status" value="1"/>
</dbReference>
<evidence type="ECO:0000259" key="6">
    <source>
        <dbReference type="PROSITE" id="PS51192"/>
    </source>
</evidence>
<dbReference type="PROSITE" id="PS51192">
    <property type="entry name" value="HELICASE_ATP_BIND_1"/>
    <property type="match status" value="1"/>
</dbReference>
<organism evidence="7 8">
    <name type="scientific">Vibrio parahaemolyticus</name>
    <dbReference type="NCBI Taxonomy" id="670"/>
    <lineage>
        <taxon>Bacteria</taxon>
        <taxon>Pseudomonadati</taxon>
        <taxon>Pseudomonadota</taxon>
        <taxon>Gammaproteobacteria</taxon>
        <taxon>Vibrionales</taxon>
        <taxon>Vibrionaceae</taxon>
        <taxon>Vibrio</taxon>
    </lineage>
</organism>
<dbReference type="InterPro" id="IPR014001">
    <property type="entry name" value="Helicase_ATP-bd"/>
</dbReference>
<dbReference type="EMBL" id="NIXT01002232">
    <property type="protein sequence ID" value="OXE30422.1"/>
    <property type="molecule type" value="Genomic_DNA"/>
</dbReference>
<dbReference type="InterPro" id="IPR027417">
    <property type="entry name" value="P-loop_NTPase"/>
</dbReference>
<accession>A0A227J668</accession>
<feature type="non-terminal residue" evidence="7">
    <location>
        <position position="1"/>
    </location>
</feature>
<dbReference type="SUPFAM" id="SSF52540">
    <property type="entry name" value="P-loop containing nucleoside triphosphate hydrolases"/>
    <property type="match status" value="1"/>
</dbReference>
<dbReference type="PANTHER" id="PTHR47964">
    <property type="entry name" value="ATP-DEPENDENT DNA HELICASE HOMOLOG RECG, CHLOROPLASTIC"/>
    <property type="match status" value="1"/>
</dbReference>
<dbReference type="AlphaFoldDB" id="A0A227J668"/>
<dbReference type="InterPro" id="IPR011545">
    <property type="entry name" value="DEAD/DEAH_box_helicase_dom"/>
</dbReference>
<evidence type="ECO:0000256" key="3">
    <source>
        <dbReference type="ARBA" id="ARBA00022806"/>
    </source>
</evidence>
<protein>
    <recommendedName>
        <fullName evidence="6">Helicase ATP-binding domain-containing protein</fullName>
    </recommendedName>
</protein>
<dbReference type="GO" id="GO:0005524">
    <property type="term" value="F:ATP binding"/>
    <property type="evidence" value="ECO:0007669"/>
    <property type="project" value="InterPro"/>
</dbReference>
<keyword evidence="2" id="KW-0378">Hydrolase</keyword>